<evidence type="ECO:0000313" key="2">
    <source>
        <dbReference type="EMBL" id="BAD39182.1"/>
    </source>
</evidence>
<reference evidence="2 3" key="1">
    <citation type="journal article" date="2004" name="Nucleic Acids Res.">
        <title>Genome sequence of Symbiobacterium thermophilum, an uncultivable bacterium that depends on microbial commensalism.</title>
        <authorList>
            <person name="Ueda K."/>
            <person name="Yamashita A."/>
            <person name="Ishikawa J."/>
            <person name="Shimada M."/>
            <person name="Watsuji T."/>
            <person name="Morimura K."/>
            <person name="Ikeda H."/>
            <person name="Hattori M."/>
            <person name="Beppu T."/>
        </authorList>
    </citation>
    <scope>NUCLEOTIDE SEQUENCE [LARGE SCALE GENOMIC DNA]</scope>
    <source>
        <strain evidence="3">T / IAM 14863</strain>
    </source>
</reference>
<dbReference type="Proteomes" id="UP000000417">
    <property type="component" value="Chromosome"/>
</dbReference>
<organism evidence="2 3">
    <name type="scientific">Symbiobacterium thermophilum (strain DSM 24528 / JCM 14929 / IAM 14863 / T)</name>
    <dbReference type="NCBI Taxonomy" id="292459"/>
    <lineage>
        <taxon>Bacteria</taxon>
        <taxon>Bacillati</taxon>
        <taxon>Bacillota</taxon>
        <taxon>Clostridia</taxon>
        <taxon>Eubacteriales</taxon>
        <taxon>Symbiobacteriaceae</taxon>
        <taxon>Symbiobacterium</taxon>
    </lineage>
</organism>
<dbReference type="AlphaFoldDB" id="Q67T11"/>
<protein>
    <submittedName>
        <fullName evidence="2">Uncharacterized protein</fullName>
    </submittedName>
</protein>
<sequence>MEAVRDRVVRSAPGRTGGRISVAVPAASTLRSWEQRVYVPPARNKGRRNKGRHRLYTEADPIPLRPGGRRVVAEAQKAARLRSRTVGRLPTRAVGPLRAG</sequence>
<accession>Q67T11</accession>
<name>Q67T11_SYMTH</name>
<evidence type="ECO:0000256" key="1">
    <source>
        <dbReference type="SAM" id="MobiDB-lite"/>
    </source>
</evidence>
<proteinExistence type="predicted"/>
<evidence type="ECO:0000313" key="3">
    <source>
        <dbReference type="Proteomes" id="UP000000417"/>
    </source>
</evidence>
<feature type="compositionally biased region" description="Basic residues" evidence="1">
    <location>
        <begin position="44"/>
        <end position="54"/>
    </location>
</feature>
<keyword evidence="3" id="KW-1185">Reference proteome</keyword>
<dbReference type="HOGENOM" id="CLU_2304620_0_0_9"/>
<dbReference type="EMBL" id="AP006840">
    <property type="protein sequence ID" value="BAD39182.1"/>
    <property type="molecule type" value="Genomic_DNA"/>
</dbReference>
<dbReference type="KEGG" id="sth:STH197"/>
<feature type="region of interest" description="Disordered" evidence="1">
    <location>
        <begin position="41"/>
        <end position="62"/>
    </location>
</feature>
<gene>
    <name evidence="2" type="ordered locus">STH197</name>
</gene>
<dbReference type="STRING" id="292459.STH197"/>